<comment type="caution">
    <text evidence="1">The sequence shown here is derived from an EMBL/GenBank/DDBJ whole genome shotgun (WGS) entry which is preliminary data.</text>
</comment>
<gene>
    <name evidence="1" type="ORF">N1851_033290</name>
</gene>
<keyword evidence="2" id="KW-1185">Reference proteome</keyword>
<dbReference type="EMBL" id="JAOPHQ010006324">
    <property type="protein sequence ID" value="KAK0131921.1"/>
    <property type="molecule type" value="Genomic_DNA"/>
</dbReference>
<accession>A0AA47M1J8</accession>
<dbReference type="AlphaFoldDB" id="A0AA47M1J8"/>
<proteinExistence type="predicted"/>
<sequence length="314" mass="36260">MPSVFSHLQPKTIKTAGRVYPDKSKKKREKHHWPQSYFECPRPTWCSHHNRRCNHAEWGLPPLCLAPLDRLHNIIITAEDKMDAEQMTYIVIWECIFSQICSGLKLPSLTPLRMGGGRFTISGPLSDTPLFKPWRRPVNKMMQGLRILPLLSCDRGHSLILQMDADAILHEFIFAGEGWVYPDKSKKKREKRHWPQSYFECPGPTWWSHHNNGVLHRHVNFGPYNTAHILTFLDRRHNIVTAEDKMDAEQMTYIVIRDNDIFPPNCAGLKLVSSAATIFTPVPPPPYTPFLNSIETFFFGMAVEGLRSPNAWMY</sequence>
<organism evidence="1 2">
    <name type="scientific">Merluccius polli</name>
    <name type="common">Benguela hake</name>
    <name type="synonym">Merluccius cadenati</name>
    <dbReference type="NCBI Taxonomy" id="89951"/>
    <lineage>
        <taxon>Eukaryota</taxon>
        <taxon>Metazoa</taxon>
        <taxon>Chordata</taxon>
        <taxon>Craniata</taxon>
        <taxon>Vertebrata</taxon>
        <taxon>Euteleostomi</taxon>
        <taxon>Actinopterygii</taxon>
        <taxon>Neopterygii</taxon>
        <taxon>Teleostei</taxon>
        <taxon>Neoteleostei</taxon>
        <taxon>Acanthomorphata</taxon>
        <taxon>Zeiogadaria</taxon>
        <taxon>Gadariae</taxon>
        <taxon>Gadiformes</taxon>
        <taxon>Gadoidei</taxon>
        <taxon>Merlucciidae</taxon>
        <taxon>Merluccius</taxon>
    </lineage>
</organism>
<protein>
    <submittedName>
        <fullName evidence="1">Uncharacterized protein</fullName>
    </submittedName>
</protein>
<dbReference type="Proteomes" id="UP001174136">
    <property type="component" value="Unassembled WGS sequence"/>
</dbReference>
<evidence type="ECO:0000313" key="2">
    <source>
        <dbReference type="Proteomes" id="UP001174136"/>
    </source>
</evidence>
<reference evidence="1" key="1">
    <citation type="journal article" date="2023" name="Front. Mar. Sci.">
        <title>A new Merluccius polli reference genome to investigate the effects of global change in West African waters.</title>
        <authorList>
            <person name="Mateo J.L."/>
            <person name="Blanco-Fernandez C."/>
            <person name="Garcia-Vazquez E."/>
            <person name="Machado-Schiaffino G."/>
        </authorList>
    </citation>
    <scope>NUCLEOTIDE SEQUENCE</scope>
    <source>
        <strain evidence="1">C29</strain>
        <tissue evidence="1">Fin</tissue>
    </source>
</reference>
<evidence type="ECO:0000313" key="1">
    <source>
        <dbReference type="EMBL" id="KAK0131921.1"/>
    </source>
</evidence>
<name>A0AA47M1J8_MERPO</name>